<dbReference type="RefSeq" id="WP_061863972.1">
    <property type="nucleotide sequence ID" value="NZ_KQ970825.1"/>
</dbReference>
<gene>
    <name evidence="3" type="ORF">SINDD18_01873</name>
</gene>
<feature type="region of interest" description="Disordered" evidence="1">
    <location>
        <begin position="129"/>
        <end position="149"/>
    </location>
</feature>
<dbReference type="PATRIC" id="fig|68892.8.peg.2042"/>
<dbReference type="Pfam" id="PF06970">
    <property type="entry name" value="RepA_N"/>
    <property type="match status" value="1"/>
</dbReference>
<accession>A0A139RBF3</accession>
<dbReference type="AlphaFoldDB" id="A0A139RBF3"/>
<feature type="region of interest" description="Disordered" evidence="1">
    <location>
        <begin position="167"/>
        <end position="208"/>
    </location>
</feature>
<evidence type="ECO:0000256" key="1">
    <source>
        <dbReference type="SAM" id="MobiDB-lite"/>
    </source>
</evidence>
<proteinExistence type="predicted"/>
<evidence type="ECO:0000313" key="4">
    <source>
        <dbReference type="Proteomes" id="UP000072578"/>
    </source>
</evidence>
<organism evidence="3 4">
    <name type="scientific">Streptococcus infantis</name>
    <dbReference type="NCBI Taxonomy" id="68892"/>
    <lineage>
        <taxon>Bacteria</taxon>
        <taxon>Bacillati</taxon>
        <taxon>Bacillota</taxon>
        <taxon>Bacilli</taxon>
        <taxon>Lactobacillales</taxon>
        <taxon>Streptococcaceae</taxon>
        <taxon>Streptococcus</taxon>
    </lineage>
</organism>
<dbReference type="EMBL" id="LQZF01000168">
    <property type="protein sequence ID" value="KXU12058.1"/>
    <property type="molecule type" value="Genomic_DNA"/>
</dbReference>
<dbReference type="InterPro" id="IPR010724">
    <property type="entry name" value="RepA_N"/>
</dbReference>
<sequence>MKQIQFISASHYQTSDRFYALPKVLFENPIYEDMRLDAKVAYAMLKDRLDLSFKNNWIDENGNIYLVYSNSNLMKILSCSKSTLLRIKKQLTEYGLIHEVQQSTSKSGNLANRIYLGLLQDDTVARMVDKSGDSKSDTRGVSDLDQGGVKKTPGGCQIYTGLVSNLDPNDTEYSETNNKDTELVISDEDEERFPRNSPNNKQDRLSRKVDKASKYDKDYIYDLVYSQLLEENYSDTMAAYIMMPFEERYRYALENMRFARSSEVIAEYVFNGLLAIYNSNARKCIENH</sequence>
<evidence type="ECO:0000313" key="3">
    <source>
        <dbReference type="EMBL" id="KXU12058.1"/>
    </source>
</evidence>
<feature type="domain" description="Replication initiator A N-terminal" evidence="2">
    <location>
        <begin position="17"/>
        <end position="91"/>
    </location>
</feature>
<reference evidence="3 4" key="1">
    <citation type="submission" date="2016-01" db="EMBL/GenBank/DDBJ databases">
        <title>Highly variable Streptococcus oralis are common among viridans streptococci isolated from primates.</title>
        <authorList>
            <person name="Denapaite D."/>
            <person name="Rieger M."/>
            <person name="Koendgen S."/>
            <person name="Brueckner R."/>
            <person name="Ochigava I."/>
            <person name="Kappeler P."/>
            <person name="Maetz-Rensing K."/>
            <person name="Leendertz F."/>
            <person name="Hakenbeck R."/>
        </authorList>
    </citation>
    <scope>NUCLEOTIDE SEQUENCE [LARGE SCALE GENOMIC DNA]</scope>
    <source>
        <strain evidence="3 4">DD18</strain>
    </source>
</reference>
<protein>
    <submittedName>
        <fullName evidence="3">Replication-associated protein RepA</fullName>
    </submittedName>
</protein>
<name>A0A139RBF3_9STRE</name>
<comment type="caution">
    <text evidence="3">The sequence shown here is derived from an EMBL/GenBank/DDBJ whole genome shotgun (WGS) entry which is preliminary data.</text>
</comment>
<feature type="compositionally biased region" description="Basic and acidic residues" evidence="1">
    <location>
        <begin position="129"/>
        <end position="142"/>
    </location>
</feature>
<evidence type="ECO:0000259" key="2">
    <source>
        <dbReference type="Pfam" id="PF06970"/>
    </source>
</evidence>
<dbReference type="Proteomes" id="UP000072578">
    <property type="component" value="Unassembled WGS sequence"/>
</dbReference>